<dbReference type="InterPro" id="IPR012337">
    <property type="entry name" value="RNaseH-like_sf"/>
</dbReference>
<dbReference type="Pfam" id="PF02945">
    <property type="entry name" value="Endonuclease_7"/>
    <property type="match status" value="1"/>
</dbReference>
<proteinExistence type="predicted"/>
<dbReference type="InterPro" id="IPR044925">
    <property type="entry name" value="His-Me_finger_sf"/>
</dbReference>
<protein>
    <recommendedName>
        <fullName evidence="3">DNA-directed DNA polymerase</fullName>
    </recommendedName>
</protein>
<organism evidence="1 2">
    <name type="scientific">Molorchus minor</name>
    <dbReference type="NCBI Taxonomy" id="1323400"/>
    <lineage>
        <taxon>Eukaryota</taxon>
        <taxon>Metazoa</taxon>
        <taxon>Ecdysozoa</taxon>
        <taxon>Arthropoda</taxon>
        <taxon>Hexapoda</taxon>
        <taxon>Insecta</taxon>
        <taxon>Pterygota</taxon>
        <taxon>Neoptera</taxon>
        <taxon>Endopterygota</taxon>
        <taxon>Coleoptera</taxon>
        <taxon>Polyphaga</taxon>
        <taxon>Cucujiformia</taxon>
        <taxon>Chrysomeloidea</taxon>
        <taxon>Cerambycidae</taxon>
        <taxon>Lamiinae</taxon>
        <taxon>Monochamini</taxon>
        <taxon>Molorchus</taxon>
    </lineage>
</organism>
<reference evidence="1" key="1">
    <citation type="journal article" date="2023" name="Insect Mol. Biol.">
        <title>Genome sequencing provides insights into the evolution of gene families encoding plant cell wall-degrading enzymes in longhorned beetles.</title>
        <authorList>
            <person name="Shin N.R."/>
            <person name="Okamura Y."/>
            <person name="Kirsch R."/>
            <person name="Pauchet Y."/>
        </authorList>
    </citation>
    <scope>NUCLEOTIDE SEQUENCE</scope>
    <source>
        <strain evidence="1">MMC_N1</strain>
    </source>
</reference>
<gene>
    <name evidence="1" type="ORF">NQ317_009766</name>
</gene>
<evidence type="ECO:0000313" key="2">
    <source>
        <dbReference type="Proteomes" id="UP001162164"/>
    </source>
</evidence>
<dbReference type="PANTHER" id="PTHR31511:SF12">
    <property type="entry name" value="RHO TERMINATION FACTOR N-TERMINAL DOMAIN-CONTAINING PROTEIN"/>
    <property type="match status" value="1"/>
</dbReference>
<dbReference type="Gene3D" id="3.40.1800.10">
    <property type="entry name" value="His-Me finger endonucleases"/>
    <property type="match status" value="1"/>
</dbReference>
<accession>A0ABQ9K2G1</accession>
<comment type="caution">
    <text evidence="1">The sequence shown here is derived from an EMBL/GenBank/DDBJ whole genome shotgun (WGS) entry which is preliminary data.</text>
</comment>
<sequence>MATDCEKIYHSSSVSNKICNTLYIARCLPAAVDVTEIKSSHNKQILSHRLSWGLRHAFTFRKIQQKCILYWNLSKSNDRLWRFYFKERFFFDIVILNMISDDIATLSDQIVVKFKEVELILVKNSTLREREIWLKQVKSHIRLYNKAIRGGNLHIGALRKLQTNLGHIKRFKNVIECQNFIGGGGLLKEKRGDRVKWEDLTSIFQGRNFKCHEKKILCLRLTAVSVGNLFENQEKQRLLKKKYFNTKNQIIDEGVDLNQWFQTNIKDCIFNALSEFSDSGSGWALQTIVSLEININKYEVGNGASSYIKLPEQIAKKQACINTRHVSRWSIVSAFYPVDAHSDRTSSYPHYAAVLNVDGIEFPMTLPQIAKFEKNNSISVNVFGLEMDLKAKFSVVPVRLTKQKFEKHVNLLIVQNEYFPKINEFNPIPEDDEQEVEIKYHYCYIKDLSRLLSSQLSKKIIKKFFCDRCLNYFSSQDKLNEHTEYCEKLNDCKVEFSREPYVQFKNFVYKEKVPFIMYADFESLLEPLNDVEISDSELATKTSRYQKHNAYSAGYYFKCNYNNSWSSYNSNRGSNCMSWFADELTTIAKFVSSKLKHVEDMNVEVFLKDATKSCHICELDFKQSDKIVRDHCHLTGDFRGFAHNQCNLNYKNSFVIPVVFHNLGGYDAHFIIKELAQRSRVTLLPINKEKYISFTVYDNDTNIKFRFIDSIRFMGCSLDQLASTLVDENFKDLKQEFSDLDDGKLKLLMRKGVFFYDYLDKIERLDETKLPDIEHFYNKLNDTNIDETDYAHAQLIWRTFNIQTLGEYSDLYMKTDIMLLTSVFETFRETCHKTYKIDPARHFTLPGYTWDCMLKYTGCKLETLQDVDMLMFIERGIRGGISQCCNRFSQANNKYLDDYDSNKPSTYLMYFDVNNLYGWAMSQPLPSEGFQWSDTNIDVTTVPDDGEIGYILEVDLEYPETLHDLHKDLPLCAEHRTPPNSKFPKLMTTLYPKDRYVIHYRNLKQALQHGLKLIRIHKVLKFKQSTWLKSYIDLNTSLRAKAESDFEKNNFKLMNNAVFGKSMQNVRKHRIVKLVNKWEGRYGAKNLIASPNFESRSIFSDTLMAIEMKKSRIVFDKPLYIGMAILDISKTCVYEFHYDYMLQKFPVEKCKLLYTDTDSLVYELQCNDAYEEVIGKDIDRFDTSDYPKDNHWNIPLVNKKVPGLMKDENNGKLMTHFVGLRSKQYTYKVEGGKNSNVVKRKITFEDYLNCLEKPTESQGLLHTTQRCIQSKLHDVYSVEQTKIALNAFDDKRHILPGVHDTLPWGHYSIMEEEDL</sequence>
<keyword evidence="2" id="KW-1185">Reference proteome</keyword>
<dbReference type="InterPro" id="IPR023211">
    <property type="entry name" value="DNA_pol_palm_dom_sf"/>
</dbReference>
<dbReference type="EMBL" id="JAPWTJ010000042">
    <property type="protein sequence ID" value="KAJ8984282.1"/>
    <property type="molecule type" value="Genomic_DNA"/>
</dbReference>
<dbReference type="SUPFAM" id="SSF56672">
    <property type="entry name" value="DNA/RNA polymerases"/>
    <property type="match status" value="1"/>
</dbReference>
<dbReference type="SUPFAM" id="SSF53098">
    <property type="entry name" value="Ribonuclease H-like"/>
    <property type="match status" value="1"/>
</dbReference>
<evidence type="ECO:0008006" key="3">
    <source>
        <dbReference type="Google" id="ProtNLM"/>
    </source>
</evidence>
<dbReference type="Gene3D" id="3.90.1600.10">
    <property type="entry name" value="Palm domain of DNA polymerase"/>
    <property type="match status" value="1"/>
</dbReference>
<evidence type="ECO:0000313" key="1">
    <source>
        <dbReference type="EMBL" id="KAJ8984282.1"/>
    </source>
</evidence>
<dbReference type="Proteomes" id="UP001162164">
    <property type="component" value="Unassembled WGS sequence"/>
</dbReference>
<dbReference type="SUPFAM" id="SSF54060">
    <property type="entry name" value="His-Me finger endonucleases"/>
    <property type="match status" value="1"/>
</dbReference>
<name>A0ABQ9K2G1_9CUCU</name>
<dbReference type="InterPro" id="IPR004211">
    <property type="entry name" value="Endonuclease_7"/>
</dbReference>
<dbReference type="PANTHER" id="PTHR31511">
    <property type="entry name" value="PROTEIN CBG23764"/>
    <property type="match status" value="1"/>
</dbReference>
<dbReference type="InterPro" id="IPR043502">
    <property type="entry name" value="DNA/RNA_pol_sf"/>
</dbReference>
<dbReference type="InterPro" id="IPR038563">
    <property type="entry name" value="Endonuclease_7_sf"/>
</dbReference>